<dbReference type="AlphaFoldDB" id="A0A381Q681"/>
<accession>A0A381Q681</accession>
<dbReference type="EMBL" id="UINC01001208">
    <property type="protein sequence ID" value="SUZ74364.1"/>
    <property type="molecule type" value="Genomic_DNA"/>
</dbReference>
<keyword evidence="1" id="KW-0472">Membrane</keyword>
<proteinExistence type="predicted"/>
<evidence type="ECO:0000256" key="1">
    <source>
        <dbReference type="SAM" id="Phobius"/>
    </source>
</evidence>
<sequence>MCVAVGNASAVQDSLVLEGIVLEGDSPVDTASVILHRVGPGGTGEVGEVTVGPGGAFEFLLPSVPVADSESDVYFASVEYDGVLYFGRAITTLEQLDSLYVVQVFQAQEVPLEGVSLPLEVRNLFLEFTGEEWVATDAFIIDNLGDRTLVAQESGIVWSYPLPPGATQPELGEGDLPPNTVTFESGRVRVNAPLPPGGRLLMIRYRLESLASTIPAPGRTASFELMIREPAPPVLVSGLEFLDVVALGPGTPYRRYVGSEMVDVDLTLVQTEEQGTLPLEWLALLVTAMLLVGGFFAYARPRRRVAAELGQGLGREALILEVARIDNLLAEASAPEGRSGILERRAALLALLRDD</sequence>
<evidence type="ECO:0000313" key="2">
    <source>
        <dbReference type="EMBL" id="SUZ74364.1"/>
    </source>
</evidence>
<feature type="transmembrane region" description="Helical" evidence="1">
    <location>
        <begin position="281"/>
        <end position="299"/>
    </location>
</feature>
<organism evidence="2">
    <name type="scientific">marine metagenome</name>
    <dbReference type="NCBI Taxonomy" id="408172"/>
    <lineage>
        <taxon>unclassified sequences</taxon>
        <taxon>metagenomes</taxon>
        <taxon>ecological metagenomes</taxon>
    </lineage>
</organism>
<keyword evidence="1" id="KW-0812">Transmembrane</keyword>
<keyword evidence="1" id="KW-1133">Transmembrane helix</keyword>
<gene>
    <name evidence="2" type="ORF">METZ01_LOCUS27218</name>
</gene>
<reference evidence="2" key="1">
    <citation type="submission" date="2018-05" db="EMBL/GenBank/DDBJ databases">
        <authorList>
            <person name="Lanie J.A."/>
            <person name="Ng W.-L."/>
            <person name="Kazmierczak K.M."/>
            <person name="Andrzejewski T.M."/>
            <person name="Davidsen T.M."/>
            <person name="Wayne K.J."/>
            <person name="Tettelin H."/>
            <person name="Glass J.I."/>
            <person name="Rusch D."/>
            <person name="Podicherti R."/>
            <person name="Tsui H.-C.T."/>
            <person name="Winkler M.E."/>
        </authorList>
    </citation>
    <scope>NUCLEOTIDE SEQUENCE</scope>
</reference>
<protein>
    <submittedName>
        <fullName evidence="2">Uncharacterized protein</fullName>
    </submittedName>
</protein>
<name>A0A381Q681_9ZZZZ</name>